<evidence type="ECO:0000313" key="2">
    <source>
        <dbReference type="Proteomes" id="UP000242205"/>
    </source>
</evidence>
<dbReference type="AlphaFoldDB" id="A0A2I6S9C5"/>
<dbReference type="KEGG" id="atw:C0099_13500"/>
<gene>
    <name evidence="1" type="ORF">C0099_13500</name>
</gene>
<sequence>MLRVSIHAGDVARASRFNVLAWCDIGYETLQPLAQYKTVLFETHNGSSTPVLLANYPRWSASLWDLAARAIALGLHPDRHAPVEELLPVDSPSKGCAFAQKVSAIIEHVSPNGQMRNTLAAMEVSQVGRHRGMYRARIEEHTMARVITDEFAFRPAFFRPAQLVAHAAAVRLTGGPRLPARPALCVPEVIMAQGVRHVAMHTLVEPARTGFARWLLTFSEPPTPHPDAPQGVAPEVLYVKFLQEAV</sequence>
<organism evidence="1 2">
    <name type="scientific">Pseudazoarcus pumilus</name>
    <dbReference type="NCBI Taxonomy" id="2067960"/>
    <lineage>
        <taxon>Bacteria</taxon>
        <taxon>Pseudomonadati</taxon>
        <taxon>Pseudomonadota</taxon>
        <taxon>Betaproteobacteria</taxon>
        <taxon>Rhodocyclales</taxon>
        <taxon>Zoogloeaceae</taxon>
        <taxon>Pseudazoarcus</taxon>
    </lineage>
</organism>
<dbReference type="EMBL" id="CP025682">
    <property type="protein sequence ID" value="AUN95854.1"/>
    <property type="molecule type" value="Genomic_DNA"/>
</dbReference>
<dbReference type="OrthoDB" id="769885at2"/>
<proteinExistence type="predicted"/>
<reference evidence="1 2" key="1">
    <citation type="submission" date="2018-01" db="EMBL/GenBank/DDBJ databases">
        <authorList>
            <person name="Fu G.-Y."/>
        </authorList>
    </citation>
    <scope>NUCLEOTIDE SEQUENCE [LARGE SCALE GENOMIC DNA]</scope>
    <source>
        <strain evidence="1 2">SY39</strain>
    </source>
</reference>
<dbReference type="RefSeq" id="WP_102247899.1">
    <property type="nucleotide sequence ID" value="NZ_CP025682.1"/>
</dbReference>
<protein>
    <submittedName>
        <fullName evidence="1">Uncharacterized protein</fullName>
    </submittedName>
</protein>
<name>A0A2I6S9C5_9RHOO</name>
<keyword evidence="2" id="KW-1185">Reference proteome</keyword>
<evidence type="ECO:0000313" key="1">
    <source>
        <dbReference type="EMBL" id="AUN95854.1"/>
    </source>
</evidence>
<dbReference type="Proteomes" id="UP000242205">
    <property type="component" value="Chromosome"/>
</dbReference>
<accession>A0A2I6S9C5</accession>